<dbReference type="OrthoDB" id="5364404at2759"/>
<feature type="region of interest" description="Disordered" evidence="5">
    <location>
        <begin position="368"/>
        <end position="391"/>
    </location>
</feature>
<proteinExistence type="inferred from homology"/>
<dbReference type="EMBL" id="LFZO01000261">
    <property type="protein sequence ID" value="KXT10434.1"/>
    <property type="molecule type" value="Genomic_DNA"/>
</dbReference>
<gene>
    <name evidence="7" type="ORF">AC579_7877</name>
</gene>
<reference evidence="7 8" key="1">
    <citation type="submission" date="2015-07" db="EMBL/GenBank/DDBJ databases">
        <title>Comparative genomics of the Sigatoka disease complex on banana suggests a link between parallel evolutionary changes in Pseudocercospora fijiensis and Pseudocercospora eumusae and increased virulence on the banana host.</title>
        <authorList>
            <person name="Chang T.-C."/>
            <person name="Salvucci A."/>
            <person name="Crous P.W."/>
            <person name="Stergiopoulos I."/>
        </authorList>
    </citation>
    <scope>NUCLEOTIDE SEQUENCE [LARGE SCALE GENOMIC DNA]</scope>
    <source>
        <strain evidence="7 8">CBS 116634</strain>
    </source>
</reference>
<evidence type="ECO:0000256" key="5">
    <source>
        <dbReference type="SAM" id="MobiDB-lite"/>
    </source>
</evidence>
<dbReference type="SMART" id="SM01155">
    <property type="entry name" value="DUF1713"/>
    <property type="match status" value="1"/>
</dbReference>
<evidence type="ECO:0000256" key="3">
    <source>
        <dbReference type="ARBA" id="ARBA00035647"/>
    </source>
</evidence>
<dbReference type="InterPro" id="IPR013177">
    <property type="entry name" value="Ribosomal_mS38_C"/>
</dbReference>
<dbReference type="AlphaFoldDB" id="A0A139I6W9"/>
<evidence type="ECO:0000313" key="7">
    <source>
        <dbReference type="EMBL" id="KXT10434.1"/>
    </source>
</evidence>
<dbReference type="STRING" id="113226.A0A139I6W9"/>
<evidence type="ECO:0000256" key="1">
    <source>
        <dbReference type="ARBA" id="ARBA00004173"/>
    </source>
</evidence>
<feature type="region of interest" description="Disordered" evidence="5">
    <location>
        <begin position="208"/>
        <end position="268"/>
    </location>
</feature>
<dbReference type="Proteomes" id="UP000073492">
    <property type="component" value="Unassembled WGS sequence"/>
</dbReference>
<feature type="compositionally biased region" description="Basic residues" evidence="5">
    <location>
        <begin position="86"/>
        <end position="97"/>
    </location>
</feature>
<evidence type="ECO:0000259" key="6">
    <source>
        <dbReference type="SMART" id="SM01155"/>
    </source>
</evidence>
<feature type="domain" description="Ribosomal protein mS38 C-terminal" evidence="6">
    <location>
        <begin position="357"/>
        <end position="390"/>
    </location>
</feature>
<feature type="compositionally biased region" description="Basic and acidic residues" evidence="5">
    <location>
        <begin position="215"/>
        <end position="230"/>
    </location>
</feature>
<comment type="similarity">
    <text evidence="3">Belongs to the mitochondrion-specific ribosomal protein mS38 family.</text>
</comment>
<sequence>MFSSKLARVANRTCAAASSSSTCTAQLATQCLTARRQTLQRRHSSSKASSCPSDSNASGGKPAATAKGTAANGSNHIAEPASQQKSGKRVSRPKRSRHNTDEHKVPDHFAGLPAVPGTQHIDEQDLRTSAFFSLHRPLSLGSTIPPPAPETAFESVFRTKQQRDPWEDGNSAERRPEDVVYALGPLFENLDATTSEVQDDEVRWEVLSESPSHQEGVKHLDGPPRPRSLDELVSQLRPFTIPPPPQPFTEHLKQSEQKKRASKPKQKRYKTTIYLTESTTTNGRVEYSASVSPIERVPDAVEEPVPEARKQSTFRERSQRYRTSKAYLLRQQSMLSSPPTKTPIRRAPIAARKERMLLISVKRQRKLKMKKHKYKKLMKRTRNLRRRQDRA</sequence>
<dbReference type="GO" id="GO:0005739">
    <property type="term" value="C:mitochondrion"/>
    <property type="evidence" value="ECO:0007669"/>
    <property type="project" value="UniProtKB-SubCell"/>
</dbReference>
<organism evidence="7 8">
    <name type="scientific">Pseudocercospora musae</name>
    <dbReference type="NCBI Taxonomy" id="113226"/>
    <lineage>
        <taxon>Eukaryota</taxon>
        <taxon>Fungi</taxon>
        <taxon>Dikarya</taxon>
        <taxon>Ascomycota</taxon>
        <taxon>Pezizomycotina</taxon>
        <taxon>Dothideomycetes</taxon>
        <taxon>Dothideomycetidae</taxon>
        <taxon>Mycosphaerellales</taxon>
        <taxon>Mycosphaerellaceae</taxon>
        <taxon>Pseudocercospora</taxon>
    </lineage>
</organism>
<comment type="caution">
    <text evidence="7">The sequence shown here is derived from an EMBL/GenBank/DDBJ whole genome shotgun (WGS) entry which is preliminary data.</text>
</comment>
<dbReference type="Pfam" id="PF08213">
    <property type="entry name" value="COX24_C"/>
    <property type="match status" value="1"/>
</dbReference>
<keyword evidence="2" id="KW-0496">Mitochondrion</keyword>
<feature type="compositionally biased region" description="Basic and acidic residues" evidence="5">
    <location>
        <begin position="98"/>
        <end position="107"/>
    </location>
</feature>
<accession>A0A139I6W9</accession>
<feature type="region of interest" description="Disordered" evidence="5">
    <location>
        <begin position="36"/>
        <end position="113"/>
    </location>
</feature>
<feature type="compositionally biased region" description="Basic and acidic residues" evidence="5">
    <location>
        <begin position="250"/>
        <end position="259"/>
    </location>
</feature>
<evidence type="ECO:0000256" key="4">
    <source>
        <dbReference type="ARBA" id="ARBA00035682"/>
    </source>
</evidence>
<protein>
    <recommendedName>
        <fullName evidence="4">Small ribosomal subunit protein mS38</fullName>
    </recommendedName>
</protein>
<keyword evidence="8" id="KW-1185">Reference proteome</keyword>
<feature type="compositionally biased region" description="Low complexity" evidence="5">
    <location>
        <begin position="46"/>
        <end position="75"/>
    </location>
</feature>
<evidence type="ECO:0000313" key="8">
    <source>
        <dbReference type="Proteomes" id="UP000073492"/>
    </source>
</evidence>
<comment type="subcellular location">
    <subcellularLocation>
        <location evidence="1">Mitochondrion</location>
    </subcellularLocation>
</comment>
<name>A0A139I6W9_9PEZI</name>
<evidence type="ECO:0000256" key="2">
    <source>
        <dbReference type="ARBA" id="ARBA00023128"/>
    </source>
</evidence>
<dbReference type="PANTHER" id="PTHR32035:SF3">
    <property type="entry name" value="SMALL RIBOSOMAL SUBUNIT PROTEIN MS38"/>
    <property type="match status" value="1"/>
</dbReference>
<dbReference type="PANTHER" id="PTHR32035">
    <property type="entry name" value="AURORA KINASE A-INTERACTING PROTEIN"/>
    <property type="match status" value="1"/>
</dbReference>